<evidence type="ECO:0000313" key="2">
    <source>
        <dbReference type="Proteomes" id="UP000321085"/>
    </source>
</evidence>
<dbReference type="RefSeq" id="WP_114187895.1">
    <property type="nucleotide sequence ID" value="NZ_BJYU01000089.1"/>
</dbReference>
<dbReference type="EMBL" id="BJYU01000089">
    <property type="protein sequence ID" value="GEO17128.1"/>
    <property type="molecule type" value="Genomic_DNA"/>
</dbReference>
<name>A0A512BYV9_9HYPH</name>
<keyword evidence="2" id="KW-1185">Reference proteome</keyword>
<dbReference type="AlphaFoldDB" id="A0A512BYV9"/>
<gene>
    <name evidence="1" type="ORF">MAE02_48240</name>
</gene>
<reference evidence="1 2" key="1">
    <citation type="submission" date="2019-07" db="EMBL/GenBank/DDBJ databases">
        <title>Whole genome shotgun sequence of Microvirga aerophila NBRC 106136.</title>
        <authorList>
            <person name="Hosoyama A."/>
            <person name="Uohara A."/>
            <person name="Ohji S."/>
            <person name="Ichikawa N."/>
        </authorList>
    </citation>
    <scope>NUCLEOTIDE SEQUENCE [LARGE SCALE GENOMIC DNA]</scope>
    <source>
        <strain evidence="1 2">NBRC 106136</strain>
    </source>
</reference>
<evidence type="ECO:0000313" key="1">
    <source>
        <dbReference type="EMBL" id="GEO17128.1"/>
    </source>
</evidence>
<proteinExistence type="predicted"/>
<protein>
    <submittedName>
        <fullName evidence="1">Uncharacterized protein</fullName>
    </submittedName>
</protein>
<comment type="caution">
    <text evidence="1">The sequence shown here is derived from an EMBL/GenBank/DDBJ whole genome shotgun (WGS) entry which is preliminary data.</text>
</comment>
<organism evidence="1 2">
    <name type="scientific">Microvirga aerophila</name>
    <dbReference type="NCBI Taxonomy" id="670291"/>
    <lineage>
        <taxon>Bacteria</taxon>
        <taxon>Pseudomonadati</taxon>
        <taxon>Pseudomonadota</taxon>
        <taxon>Alphaproteobacteria</taxon>
        <taxon>Hyphomicrobiales</taxon>
        <taxon>Methylobacteriaceae</taxon>
        <taxon>Microvirga</taxon>
    </lineage>
</organism>
<dbReference type="Proteomes" id="UP000321085">
    <property type="component" value="Unassembled WGS sequence"/>
</dbReference>
<accession>A0A512BYV9</accession>
<sequence>MTIYKIHAGNSIDKYSTGSSPGLTLKQYDVLRVEADGYIMVRGKYAPAVSSSWNPMGIEVYINGSVVSALGHGIDLAPPHESPGTNYVTVGTTGFVQGDLSNGGIGVRNAFGTITNHGVIVGDIGVQFSQTFYNGPKLLVNTGEINGTSFAIRGSSIYDYVENDGGVINGTVDLRDGNDTFVMKGGRSTSTVFLGRGNDIAAATASYTTPDTAIKSTAVKGTIPSWAA</sequence>